<proteinExistence type="predicted"/>
<gene>
    <name evidence="1" type="ORF">ARMA_1825</name>
</gene>
<dbReference type="InParanoid" id="A0A0M8K9C6"/>
<reference evidence="2" key="2">
    <citation type="submission" date="2015-08" db="EMBL/GenBank/DDBJ databases">
        <title>Draft Genome Sequence of a Heterotrophic Facultative Anaerobic Bacterium Ardenticatena maritima Strain 110S.</title>
        <authorList>
            <person name="Kawaichi S."/>
            <person name="Yoshida T."/>
            <person name="Sako Y."/>
            <person name="Nakamura R."/>
        </authorList>
    </citation>
    <scope>NUCLEOTIDE SEQUENCE [LARGE SCALE GENOMIC DNA]</scope>
    <source>
        <strain evidence="2">110S</strain>
    </source>
</reference>
<keyword evidence="2" id="KW-1185">Reference proteome</keyword>
<sequence>MVRQAQAACEEYHEEKRLTTNHLKPRRWSILRYQLTKRRYSI</sequence>
<organism evidence="1 2">
    <name type="scientific">Ardenticatena maritima</name>
    <dbReference type="NCBI Taxonomy" id="872965"/>
    <lineage>
        <taxon>Bacteria</taxon>
        <taxon>Bacillati</taxon>
        <taxon>Chloroflexota</taxon>
        <taxon>Ardenticatenia</taxon>
        <taxon>Ardenticatenales</taxon>
        <taxon>Ardenticatenaceae</taxon>
        <taxon>Ardenticatena</taxon>
    </lineage>
</organism>
<comment type="caution">
    <text evidence="1">The sequence shown here is derived from an EMBL/GenBank/DDBJ whole genome shotgun (WGS) entry which is preliminary data.</text>
</comment>
<evidence type="ECO:0000313" key="2">
    <source>
        <dbReference type="Proteomes" id="UP000037784"/>
    </source>
</evidence>
<reference evidence="1 2" key="1">
    <citation type="journal article" date="2015" name="Genome Announc.">
        <title>Draft Genome Sequence of a Heterotrophic Facultative Anaerobic Thermophilic Bacterium, Ardenticatena maritima Strain 110ST.</title>
        <authorList>
            <person name="Kawaichi S."/>
            <person name="Yoshida T."/>
            <person name="Sako Y."/>
            <person name="Nakamura R."/>
        </authorList>
    </citation>
    <scope>NUCLEOTIDE SEQUENCE [LARGE SCALE GENOMIC DNA]</scope>
    <source>
        <strain evidence="1 2">110S</strain>
    </source>
</reference>
<protein>
    <submittedName>
        <fullName evidence="1">Uncharacterized protein</fullName>
    </submittedName>
</protein>
<name>A0A0M8K9C6_9CHLR</name>
<evidence type="ECO:0000313" key="1">
    <source>
        <dbReference type="EMBL" id="GAP63402.1"/>
    </source>
</evidence>
<accession>A0A0M8K9C6</accession>
<dbReference type="AlphaFoldDB" id="A0A0M8K9C6"/>
<dbReference type="Proteomes" id="UP000037784">
    <property type="component" value="Unassembled WGS sequence"/>
</dbReference>
<dbReference type="EMBL" id="BBZA01000140">
    <property type="protein sequence ID" value="GAP63402.1"/>
    <property type="molecule type" value="Genomic_DNA"/>
</dbReference>